<dbReference type="InterPro" id="IPR008257">
    <property type="entry name" value="Pept_M19"/>
</dbReference>
<dbReference type="AlphaFoldDB" id="A0A317F2N1"/>
<reference evidence="4" key="1">
    <citation type="submission" date="2018-05" db="EMBL/GenBank/DDBJ databases">
        <title>Pedobacter paludis sp. nov., isolated from wetland soil.</title>
        <authorList>
            <person name="Zhang Y."/>
        </authorList>
    </citation>
    <scope>NUCLEOTIDE SEQUENCE [LARGE SCALE GENOMIC DNA]</scope>
    <source>
        <strain evidence="4">R-8</strain>
    </source>
</reference>
<feature type="compositionally biased region" description="Basic and acidic residues" evidence="1">
    <location>
        <begin position="319"/>
        <end position="334"/>
    </location>
</feature>
<dbReference type="OrthoDB" id="9804920at2"/>
<name>A0A317F2N1_9SPHI</name>
<dbReference type="InterPro" id="IPR000180">
    <property type="entry name" value="Dipep_AS"/>
</dbReference>
<dbReference type="GO" id="GO:0070573">
    <property type="term" value="F:metallodipeptidase activity"/>
    <property type="evidence" value="ECO:0007669"/>
    <property type="project" value="InterPro"/>
</dbReference>
<dbReference type="PROSITE" id="PS51365">
    <property type="entry name" value="RENAL_DIPEPTIDASE_2"/>
    <property type="match status" value="1"/>
</dbReference>
<keyword evidence="2" id="KW-0472">Membrane</keyword>
<feature type="compositionally biased region" description="Polar residues" evidence="1">
    <location>
        <begin position="350"/>
        <end position="361"/>
    </location>
</feature>
<feature type="region of interest" description="Disordered" evidence="1">
    <location>
        <begin position="311"/>
        <end position="361"/>
    </location>
</feature>
<protein>
    <submittedName>
        <fullName evidence="3">Peptidase M19</fullName>
    </submittedName>
</protein>
<keyword evidence="2" id="KW-1133">Transmembrane helix</keyword>
<comment type="caution">
    <text evidence="3">The sequence shown here is derived from an EMBL/GenBank/DDBJ whole genome shotgun (WGS) entry which is preliminary data.</text>
</comment>
<dbReference type="PANTHER" id="PTHR10443:SF12">
    <property type="entry name" value="DIPEPTIDASE"/>
    <property type="match status" value="1"/>
</dbReference>
<gene>
    <name evidence="3" type="ORF">DF947_12655</name>
</gene>
<dbReference type="Proteomes" id="UP000245391">
    <property type="component" value="Unassembled WGS sequence"/>
</dbReference>
<keyword evidence="2" id="KW-0812">Transmembrane</keyword>
<keyword evidence="4" id="KW-1185">Reference proteome</keyword>
<dbReference type="PANTHER" id="PTHR10443">
    <property type="entry name" value="MICROSOMAL DIPEPTIDASE"/>
    <property type="match status" value="1"/>
</dbReference>
<evidence type="ECO:0000313" key="3">
    <source>
        <dbReference type="EMBL" id="PWS31736.1"/>
    </source>
</evidence>
<dbReference type="EMBL" id="QGNY01000004">
    <property type="protein sequence ID" value="PWS31736.1"/>
    <property type="molecule type" value="Genomic_DNA"/>
</dbReference>
<dbReference type="GO" id="GO:0006508">
    <property type="term" value="P:proteolysis"/>
    <property type="evidence" value="ECO:0007669"/>
    <property type="project" value="InterPro"/>
</dbReference>
<dbReference type="Gene3D" id="3.20.20.140">
    <property type="entry name" value="Metal-dependent hydrolases"/>
    <property type="match status" value="1"/>
</dbReference>
<evidence type="ECO:0000313" key="4">
    <source>
        <dbReference type="Proteomes" id="UP000245391"/>
    </source>
</evidence>
<dbReference type="InterPro" id="IPR032466">
    <property type="entry name" value="Metal_Hydrolase"/>
</dbReference>
<proteinExistence type="predicted"/>
<sequence length="406" mass="44942">MDEQNDWTRRKFLATMSAVSAAIIVNPISSWASLSDDEKKVAEIVAETFGIDTHNHIDVPLISSELPGPKIDLIGQMKNSGLSALVMTFAVDYQRLTEVGQAYERFLNGLTAMDTVLELNKMKRSLNFSDIKNAHKTKTPTVIQSVEGAHFLEGKIERLKVAYDRGLRHLTLLHDNDASVPLGDIFTNPPKWGGITTFGTEVIKECERLGILVDLSHCDNNTINGALKVMTKPFIISHSGLDTRLGDNEFMAKMMKPRLISKEQAKIVANTGGVIGIWTHLADTPTAFADNIKAMVDIVGIDHVAIGTDTKMTPAYRSPNDKWEQPKERPKQNKNDSNFNNDDKPKGNENKNQGGDTTNTVWGNQKKGFYFTVVEALLKAGYTRKEIGKIGGGNYLRIFNEATKGH</sequence>
<dbReference type="SUPFAM" id="SSF51556">
    <property type="entry name" value="Metallo-dependent hydrolases"/>
    <property type="match status" value="1"/>
</dbReference>
<dbReference type="PROSITE" id="PS00869">
    <property type="entry name" value="RENAL_DIPEPTIDASE_1"/>
    <property type="match status" value="1"/>
</dbReference>
<evidence type="ECO:0000256" key="2">
    <source>
        <dbReference type="SAM" id="Phobius"/>
    </source>
</evidence>
<accession>A0A317F2N1</accession>
<dbReference type="InterPro" id="IPR006311">
    <property type="entry name" value="TAT_signal"/>
</dbReference>
<evidence type="ECO:0000256" key="1">
    <source>
        <dbReference type="SAM" id="MobiDB-lite"/>
    </source>
</evidence>
<organism evidence="3 4">
    <name type="scientific">Pedobacter paludis</name>
    <dbReference type="NCBI Taxonomy" id="2203212"/>
    <lineage>
        <taxon>Bacteria</taxon>
        <taxon>Pseudomonadati</taxon>
        <taxon>Bacteroidota</taxon>
        <taxon>Sphingobacteriia</taxon>
        <taxon>Sphingobacteriales</taxon>
        <taxon>Sphingobacteriaceae</taxon>
        <taxon>Pedobacter</taxon>
    </lineage>
</organism>
<dbReference type="PROSITE" id="PS51318">
    <property type="entry name" value="TAT"/>
    <property type="match status" value="1"/>
</dbReference>
<dbReference type="Pfam" id="PF01244">
    <property type="entry name" value="Peptidase_M19"/>
    <property type="match status" value="1"/>
</dbReference>
<feature type="transmembrane region" description="Helical" evidence="2">
    <location>
        <begin position="12"/>
        <end position="34"/>
    </location>
</feature>